<feature type="region of interest" description="Disordered" evidence="1">
    <location>
        <begin position="2426"/>
        <end position="2447"/>
    </location>
</feature>
<feature type="compositionally biased region" description="Polar residues" evidence="1">
    <location>
        <begin position="1129"/>
        <end position="1144"/>
    </location>
</feature>
<dbReference type="Pfam" id="PF01522">
    <property type="entry name" value="Polysacc_deac_1"/>
    <property type="match status" value="1"/>
</dbReference>
<feature type="compositionally biased region" description="Low complexity" evidence="1">
    <location>
        <begin position="126"/>
        <end position="139"/>
    </location>
</feature>
<feature type="compositionally biased region" description="Polar residues" evidence="1">
    <location>
        <begin position="1302"/>
        <end position="1316"/>
    </location>
</feature>
<feature type="compositionally biased region" description="Low complexity" evidence="1">
    <location>
        <begin position="1818"/>
        <end position="1838"/>
    </location>
</feature>
<feature type="region of interest" description="Disordered" evidence="1">
    <location>
        <begin position="618"/>
        <end position="659"/>
    </location>
</feature>
<dbReference type="SUPFAM" id="SSF88713">
    <property type="entry name" value="Glycoside hydrolase/deacetylase"/>
    <property type="match status" value="1"/>
</dbReference>
<feature type="compositionally biased region" description="Low complexity" evidence="1">
    <location>
        <begin position="1505"/>
        <end position="1533"/>
    </location>
</feature>
<organism evidence="4">
    <name type="scientific">Drosophila rhopaloa</name>
    <name type="common">Fruit fly</name>
    <dbReference type="NCBI Taxonomy" id="1041015"/>
    <lineage>
        <taxon>Eukaryota</taxon>
        <taxon>Metazoa</taxon>
        <taxon>Ecdysozoa</taxon>
        <taxon>Arthropoda</taxon>
        <taxon>Hexapoda</taxon>
        <taxon>Insecta</taxon>
        <taxon>Pterygota</taxon>
        <taxon>Neoptera</taxon>
        <taxon>Endopterygota</taxon>
        <taxon>Diptera</taxon>
        <taxon>Brachycera</taxon>
        <taxon>Muscomorpha</taxon>
        <taxon>Ephydroidea</taxon>
        <taxon>Drosophilidae</taxon>
        <taxon>Drosophila</taxon>
        <taxon>Sophophora</taxon>
    </lineage>
</organism>
<dbReference type="FunFam" id="3.20.20.370:FF:000003">
    <property type="entry name" value="CLUMA_CG003232, isoform B"/>
    <property type="match status" value="1"/>
</dbReference>
<dbReference type="InterPro" id="IPR011330">
    <property type="entry name" value="Glyco_hydro/deAcase_b/a-brl"/>
</dbReference>
<feature type="compositionally biased region" description="Low complexity" evidence="1">
    <location>
        <begin position="1203"/>
        <end position="1247"/>
    </location>
</feature>
<dbReference type="InterPro" id="IPR036508">
    <property type="entry name" value="Chitin-bd_dom_sf"/>
</dbReference>
<feature type="chain" id="PRO_5044647203" evidence="2">
    <location>
        <begin position="29"/>
        <end position="2903"/>
    </location>
</feature>
<dbReference type="InterPro" id="IPR002509">
    <property type="entry name" value="NODB_dom"/>
</dbReference>
<feature type="compositionally biased region" description="Polar residues" evidence="1">
    <location>
        <begin position="2462"/>
        <end position="2473"/>
    </location>
</feature>
<dbReference type="OrthoDB" id="504708at2759"/>
<feature type="region of interest" description="Disordered" evidence="1">
    <location>
        <begin position="1447"/>
        <end position="1533"/>
    </location>
</feature>
<dbReference type="InterPro" id="IPR052740">
    <property type="entry name" value="CE4"/>
</dbReference>
<evidence type="ECO:0000313" key="4">
    <source>
        <dbReference type="RefSeq" id="XP_016979335.1"/>
    </source>
</evidence>
<feature type="region of interest" description="Disordered" evidence="1">
    <location>
        <begin position="2332"/>
        <end position="2385"/>
    </location>
</feature>
<feature type="region of interest" description="Disordered" evidence="1">
    <location>
        <begin position="1191"/>
        <end position="1247"/>
    </location>
</feature>
<sequence>MEYLTCRPSILCLLGLCILLFKTELTEAQGKRASRVTSSRSFGTNVKPTSSNGLSFDCPEEFGYYPHPSDCTQYYVCVFGGALLESCTGGLMYSHELQTCDWPRNVGCELVDTSSERDPARSQIESQSQTHTQAQQQQHVPSRVRFGAAFGSQGGTQKAPTVAPQYHRSPPQVIQAQVQHVPPPPPALRVPPNPVITSRGQPKPLIDSQEEIAKLYAEAQETLPPVEEEESDRQQRVYRGQPSTVSQVQRDRDGIIHQASINAIPQAGKIGSYAFGTAYSESLDDDQTLEYELSHNRLDEDRRRKRRDLSAQVSENPPKEPSEPENPTDSITSSEVAEPDSFGTLSVSSETSNSSNNSKERSDEAAQAISKPRKYSSKISQPKGETAMEFAYEQAADEDGEPVDGYGDEGDVAMGESKRRSRQLRPIQQALSKWPGPNYRAIDAPSPPQYSQQTGYSFGSYNPYLTPPNPAHAHPHGSHNYNQLSPGYQVYQHQQQQQQLAPAGSLPQQKPKVVYTGYNLSLPPPPLEDDFRPIAGSYYGAAGTGLSNQRPPNNQQQHSSAGDLLPYLIQQLKELKERRKHLQAENFAYFHLDNQPESPAPASGTTFVPTAGTTPHTPFAYYSPVDPSKPAHQVTPNGQYSTMGGFYNNQKPDHAPYTANYPGKVVSQYSIGSAEGQRSTTESNYFQYNIVANQKMKGIFSTATPNQIGHAATKVRPPVTPLQVTQSINVVSAPNLAYNRPNSLQQVPFRDFSHLPVGISYASNNTMPESYQTFTKSISTTEPPLRDVTTTTPKSKPTNFQFNIHEFMANLKASDLASVNPSVNPLMKYFKQVSSIGNGNVNGHLRNTVLRRPVTTSTSSTSSSITTTQIPTTSSPPTPKTRLRAKPTVPTPVTPSTTRALKGYENFIKGIQNQINNQASSQSPVSSTSTSTLRVPTTTTVESIDYYDEDYEEEEDKDILPPSQMPPYMPMSETMAPPRPQMGAAIPVSESPTRGRPNFQTGFLEATTTRRPFPNFSQLNQPSAEAGVPSFLSFPSDIFQELKQRLPQLSESNTSHTSNSTRVPTTPSILRPTYNPSTISSSTVQPTTRVRYTTRPRTRGQQKWMTMSSVQGQPNTRNLTDNGPVVLDSSKQSNLGGLQLNSIHVGSGADRHRAESSSPSSLGAPEPANIFVQPTSQAPLPQLDQNRNFYNASIFNHGGGGYQPPQQQQQQQQPQLQPTPFQQAQPQQQQHQQRAQAPPHPYDSSFYSVYDDDIDLYRDIEYQQQQEQQQPVAPQYQPTVRQQQPLSTYRPLELSATPTPPQKTSYGNQPTLTYSSDYDEDINAQIEQENVYDQSTRSPQRLEQVAIQRLESRPTPSSAPSTTTSVLPPDARTYYDTLTTPDPPKLGPADYSYSSSAEYAYGSVEDYDQNQRILTGAKSKTQADTDDYDLIANVVAPTGKTTIAPLKRSQNTISTPPPSRRPTKSYTTTTQTVKVTKTTTTPFSPPTTKLASSKAHANKQHVPNKSKTTSTKAYSTPNTTTPPTNPSTYSSNPFLKSKLQSLAQSLASFVSHSLSRPNNTDYRHVQNLTNPHRQSTIPEQIPNQVPAQTSSPIPPPSTTQWPLVKDSSGSNQQDPVETVFDESQNIHVQTAEPPKSRSFETSTSSKFLDFINAAAYGTSPRGNLLNSVNSDIPYRERGYSLESNSKEPEPQRKRIQTYITSDVEPHSFRIPANGGVISPPEEIDTASTTRPNKPIQYSLQSGSHGFSLRVEQNQSEGNASEPIFSEKKSLPLSTSTSTSTTTELSEDLADIIPTTYAPPLRIWRNGRPTIQQTYYRPTTASATTTTSTSSSTSASTTSNDNVGSSSTLRTTTTQKALAPPSTERYIVPGVGYTARANYFKDSLNRVTANPAARFVSPYKSLENLLQEDRQHQHHQLRTTARPRLTNAPVFPPFLQTTSKPPKNLFITTSARNTSQDVLATMATGNARNFSVSDAILSTFSPQRPAPSMLRTTTTTTTTTSTEPPPPEVTSTITAAPTTTSAVIVSSPIRLSQSPMRPRGRSRYTAATLNSLGDSVDEPTTYAPKFRLPAGYDSSPYPKRKPQRVRVFNNQRISFGEPTVKPQEKYEAYKAALQAKDSADGAQSVLSKSLKRKPIDNEASILDEPRAEALVSQPLPSKLQNSIEELSTAIAFSSTEHVVAITDRPTVKFLYSNKYRQQTAERTLAESLQNAGYITSANGRAQKFRSANVLEQLRQFLAGSDSTSNSDESGTSQFVDEYSLPEIKAAVNEVKHLYLPKDPTATTTVKTSTTTPRPTTTPMAPLITTRPTAASVNASERQVAYHAKPYSIASTFSAWSTEPPPTARTTPSSPDVSTARSPKVSPTPAPAPAPTIATATPSPFTPPTARASRVNNVIKSSIAAAAHGSSPSTYQPPVSAGKVQKLPFGFAPNNKNHQHQTSTSNHNGAAASASVKCSDSTLNAKCNEIPSRNSNRNRGSAIYANQDRDVLSTPNRGTHPPRTRPTLKPSGTIVSKAQEFVDIYRYPPSRPDPIYPQPTPDKTAAKCRKDVCLLPDCYCGGKEIPGDLQVESIPQIVLLTFDDSVNDLNKQLYTDLFEKGRVNPNGCPITATFYVSHEWTDYSQVQNLYADGHEMASHTVSHSFGEQFSQKKWTREIAGQREILAAYGGVKLSDVRGMRAPFLSVGGNKMYKMLYDSNFTYDSSMPVYENRPPSWPYTLDYKIFHDCMIPPCPTRSYPGVWQVPMVMWQDLNGGRCSMGDACSNPSDADGVTKMIMKNFERHYTTNRAPFGLFYHAAWFTQPHHKEGFIKFLDAINAMQDVWIITNWQALQWVRDPTPTSRINSFQPFQCDYSDRPKRCNNPKVCNLWHKSGVRYMKTCQPCPDIYPWTGKSGIRSSRIDNEVEEPAA</sequence>
<dbReference type="GO" id="GO:0016810">
    <property type="term" value="F:hydrolase activity, acting on carbon-nitrogen (but not peptide) bonds"/>
    <property type="evidence" value="ECO:0007669"/>
    <property type="project" value="InterPro"/>
</dbReference>
<accession>A0A6P4EM97</accession>
<feature type="region of interest" description="Disordered" evidence="1">
    <location>
        <begin position="1049"/>
        <end position="1169"/>
    </location>
</feature>
<feature type="domain" description="Chitin-binding type-2" evidence="3">
    <location>
        <begin position="55"/>
        <end position="110"/>
    </location>
</feature>
<feature type="compositionally biased region" description="Polar residues" evidence="1">
    <location>
        <begin position="1101"/>
        <end position="1121"/>
    </location>
</feature>
<name>A0A6P4EM97_DRORH</name>
<feature type="region of interest" description="Disordered" evidence="1">
    <location>
        <begin position="1750"/>
        <end position="1786"/>
    </location>
</feature>
<feature type="compositionally biased region" description="Low complexity" evidence="1">
    <location>
        <begin position="1991"/>
        <end position="2001"/>
    </location>
</feature>
<evidence type="ECO:0000259" key="3">
    <source>
        <dbReference type="PROSITE" id="PS50940"/>
    </source>
</evidence>
<dbReference type="SUPFAM" id="SSF57625">
    <property type="entry name" value="Invertebrate chitin-binding proteins"/>
    <property type="match status" value="1"/>
</dbReference>
<dbReference type="SMART" id="SM00494">
    <property type="entry name" value="ChtBD2"/>
    <property type="match status" value="1"/>
</dbReference>
<feature type="region of interest" description="Disordered" evidence="1">
    <location>
        <begin position="1583"/>
        <end position="1614"/>
    </location>
</feature>
<dbReference type="RefSeq" id="XP_016979337.1">
    <property type="nucleotide sequence ID" value="XM_017123848.1"/>
</dbReference>
<feature type="region of interest" description="Disordered" evidence="1">
    <location>
        <begin position="294"/>
        <end position="455"/>
    </location>
</feature>
<dbReference type="Pfam" id="PF01607">
    <property type="entry name" value="CBM_14"/>
    <property type="match status" value="1"/>
</dbReference>
<feature type="compositionally biased region" description="Polar residues" evidence="1">
    <location>
        <begin position="1839"/>
        <end position="1855"/>
    </location>
</feature>
<dbReference type="Gene3D" id="2.170.140.10">
    <property type="entry name" value="Chitin binding domain"/>
    <property type="match status" value="1"/>
</dbReference>
<dbReference type="GO" id="GO:0005975">
    <property type="term" value="P:carbohydrate metabolic process"/>
    <property type="evidence" value="ECO:0007669"/>
    <property type="project" value="InterPro"/>
</dbReference>
<feature type="region of interest" description="Disordered" evidence="1">
    <location>
        <begin position="221"/>
        <end position="252"/>
    </location>
</feature>
<dbReference type="Gene3D" id="3.20.20.370">
    <property type="entry name" value="Glycoside hydrolase/deacetylase"/>
    <property type="match status" value="1"/>
</dbReference>
<feature type="region of interest" description="Disordered" evidence="1">
    <location>
        <begin position="1350"/>
        <end position="1387"/>
    </location>
</feature>
<dbReference type="PANTHER" id="PTHR45985:SF12">
    <property type="entry name" value="CHITIN DEACETYLASE-LIKE 5, ISOFORM B"/>
    <property type="match status" value="1"/>
</dbReference>
<feature type="compositionally biased region" description="Low complexity" evidence="1">
    <location>
        <begin position="1264"/>
        <end position="1278"/>
    </location>
</feature>
<reference evidence="4 5" key="1">
    <citation type="submission" date="2025-04" db="UniProtKB">
        <authorList>
            <consortium name="RefSeq"/>
        </authorList>
    </citation>
    <scope>IDENTIFICATION</scope>
</reference>
<feature type="region of interest" description="Disordered" evidence="1">
    <location>
        <begin position="1980"/>
        <end position="2009"/>
    </location>
</feature>
<dbReference type="CDD" id="cd10975">
    <property type="entry name" value="CE4_CDA_like_2"/>
    <property type="match status" value="1"/>
</dbReference>
<dbReference type="PANTHER" id="PTHR45985">
    <property type="match status" value="1"/>
</dbReference>
<feature type="signal peptide" evidence="2">
    <location>
        <begin position="1"/>
        <end position="28"/>
    </location>
</feature>
<feature type="compositionally biased region" description="Low complexity" evidence="1">
    <location>
        <begin position="1770"/>
        <end position="1783"/>
    </location>
</feature>
<dbReference type="InterPro" id="IPR002557">
    <property type="entry name" value="Chitin-bd_dom"/>
</dbReference>
<feature type="compositionally biased region" description="Low complexity" evidence="1">
    <location>
        <begin position="1050"/>
        <end position="1061"/>
    </location>
</feature>
<feature type="compositionally biased region" description="Polar residues" evidence="1">
    <location>
        <begin position="1725"/>
        <end position="1734"/>
    </location>
</feature>
<feature type="compositionally biased region" description="Low complexity" evidence="1">
    <location>
        <begin position="1464"/>
        <end position="1489"/>
    </location>
</feature>
<feature type="compositionally biased region" description="Polar residues" evidence="1">
    <location>
        <begin position="2428"/>
        <end position="2442"/>
    </location>
</feature>
<feature type="compositionally biased region" description="Polar residues" evidence="1">
    <location>
        <begin position="634"/>
        <end position="650"/>
    </location>
</feature>
<feature type="compositionally biased region" description="Low complexity" evidence="1">
    <location>
        <begin position="346"/>
        <end position="357"/>
    </location>
</feature>
<protein>
    <submittedName>
        <fullName evidence="4 5">Mucin-5AC isoform X1</fullName>
    </submittedName>
</protein>
<evidence type="ECO:0000256" key="1">
    <source>
        <dbReference type="SAM" id="MobiDB-lite"/>
    </source>
</evidence>
<feature type="region of interest" description="Disordered" evidence="1">
    <location>
        <begin position="1706"/>
        <end position="1734"/>
    </location>
</feature>
<feature type="compositionally biased region" description="Polar residues" evidence="1">
    <location>
        <begin position="1062"/>
        <end position="1082"/>
    </location>
</feature>
<evidence type="ECO:0000313" key="5">
    <source>
        <dbReference type="RefSeq" id="XP_016979337.1"/>
    </source>
</evidence>
<feature type="compositionally biased region" description="Low complexity" evidence="1">
    <location>
        <begin position="2280"/>
        <end position="2297"/>
    </location>
</feature>
<dbReference type="GO" id="GO:0008061">
    <property type="term" value="F:chitin binding"/>
    <property type="evidence" value="ECO:0007669"/>
    <property type="project" value="InterPro"/>
</dbReference>
<feature type="region of interest" description="Disordered" evidence="1">
    <location>
        <begin position="853"/>
        <end position="898"/>
    </location>
</feature>
<dbReference type="GO" id="GO:0005576">
    <property type="term" value="C:extracellular region"/>
    <property type="evidence" value="ECO:0007669"/>
    <property type="project" value="InterPro"/>
</dbReference>
<dbReference type="PROSITE" id="PS50940">
    <property type="entry name" value="CHIT_BIND_II"/>
    <property type="match status" value="1"/>
</dbReference>
<proteinExistence type="predicted"/>
<evidence type="ECO:0000256" key="2">
    <source>
        <dbReference type="SAM" id="SignalP"/>
    </source>
</evidence>
<feature type="region of interest" description="Disordered" evidence="1">
    <location>
        <begin position="2280"/>
        <end position="2300"/>
    </location>
</feature>
<gene>
    <name evidence="4 5" type="primary">LOC108044734</name>
</gene>
<feature type="compositionally biased region" description="Low complexity" evidence="1">
    <location>
        <begin position="1353"/>
        <end position="1380"/>
    </location>
</feature>
<feature type="region of interest" description="Disordered" evidence="1">
    <location>
        <begin position="113"/>
        <end position="141"/>
    </location>
</feature>
<feature type="region of interest" description="Disordered" evidence="1">
    <location>
        <begin position="1814"/>
        <end position="1860"/>
    </location>
</feature>
<feature type="compositionally biased region" description="Low complexity" evidence="1">
    <location>
        <begin position="855"/>
        <end position="873"/>
    </location>
</feature>
<feature type="compositionally biased region" description="Acidic residues" evidence="1">
    <location>
        <begin position="395"/>
        <end position="411"/>
    </location>
</feature>
<feature type="region of interest" description="Disordered" evidence="1">
    <location>
        <begin position="2462"/>
        <end position="2505"/>
    </location>
</feature>
<dbReference type="RefSeq" id="XP_016979335.1">
    <property type="nucleotide sequence ID" value="XM_017123846.1"/>
</dbReference>
<keyword evidence="2" id="KW-0732">Signal</keyword>
<feature type="region of interest" description="Disordered" evidence="1">
    <location>
        <begin position="1264"/>
        <end position="1316"/>
    </location>
</feature>